<dbReference type="NCBIfam" id="TIGR01571">
    <property type="entry name" value="A_thal_Cys_rich"/>
    <property type="match status" value="1"/>
</dbReference>
<proteinExistence type="predicted"/>
<evidence type="ECO:0000313" key="3">
    <source>
        <dbReference type="EMBL" id="CAG9294553.1"/>
    </source>
</evidence>
<feature type="compositionally biased region" description="Polar residues" evidence="1">
    <location>
        <begin position="1"/>
        <end position="12"/>
    </location>
</feature>
<protein>
    <recommendedName>
        <fullName evidence="4">PLAC8 family protein</fullName>
    </recommendedName>
</protein>
<evidence type="ECO:0000256" key="1">
    <source>
        <dbReference type="SAM" id="MobiDB-lite"/>
    </source>
</evidence>
<evidence type="ECO:0000256" key="2">
    <source>
        <dbReference type="SAM" id="Phobius"/>
    </source>
</evidence>
<dbReference type="AlphaFoldDB" id="A0A8J9X929"/>
<keyword evidence="2" id="KW-0472">Membrane</keyword>
<sequence>MDMSDTPYTNAEGSAPLNPTEETPIMVHVTAPASLQAGYTFEAEINGDPDKVFTCQVPQGGVTEGQVFLTPLPLTYDGLRLRAPVGQWKDGLCDCCALGVCHPTLWCALCCTQIAMGQIMSRMQLTWLGEYGPIASTANTFRVVVLLVASYYAYSTCLLMAELPYATQGVPTPTSIAVLKFVGSFVVSVWAVYSLCRVRENVRARYQIPETRCAGCEDLCCSLWCSCCVTSQMLRHTGEHETYPAVCCTRTGHPPGTPIVV</sequence>
<gene>
    <name evidence="3" type="ORF">PTTT1_LOCUS55053</name>
</gene>
<feature type="region of interest" description="Disordered" evidence="1">
    <location>
        <begin position="1"/>
        <end position="20"/>
    </location>
</feature>
<evidence type="ECO:0008006" key="4">
    <source>
        <dbReference type="Google" id="ProtNLM"/>
    </source>
</evidence>
<keyword evidence="2" id="KW-1133">Transmembrane helix</keyword>
<accession>A0A8J9X929</accession>
<keyword evidence="2" id="KW-0812">Transmembrane</keyword>
<dbReference type="EMBL" id="OU594950">
    <property type="protein sequence ID" value="CAG9294553.1"/>
    <property type="molecule type" value="Genomic_DNA"/>
</dbReference>
<feature type="transmembrane region" description="Helical" evidence="2">
    <location>
        <begin position="174"/>
        <end position="196"/>
    </location>
</feature>
<dbReference type="InterPro" id="IPR006461">
    <property type="entry name" value="PLAC_motif_containing"/>
</dbReference>
<name>A0A8J9X929_PHATR</name>
<dbReference type="Proteomes" id="UP000836788">
    <property type="component" value="Chromosome 9"/>
</dbReference>
<dbReference type="Pfam" id="PF04749">
    <property type="entry name" value="PLAC8"/>
    <property type="match status" value="1"/>
</dbReference>
<reference evidence="3" key="1">
    <citation type="submission" date="2022-02" db="EMBL/GenBank/DDBJ databases">
        <authorList>
            <person name="Giguere J D."/>
        </authorList>
    </citation>
    <scope>NUCLEOTIDE SEQUENCE</scope>
    <source>
        <strain evidence="3">CCAP 1055/1</strain>
    </source>
</reference>
<organism evidence="3">
    <name type="scientific">Phaeodactylum tricornutum</name>
    <name type="common">Diatom</name>
    <dbReference type="NCBI Taxonomy" id="2850"/>
    <lineage>
        <taxon>Eukaryota</taxon>
        <taxon>Sar</taxon>
        <taxon>Stramenopiles</taxon>
        <taxon>Ochrophyta</taxon>
        <taxon>Bacillariophyta</taxon>
        <taxon>Bacillariophyceae</taxon>
        <taxon>Bacillariophycidae</taxon>
        <taxon>Naviculales</taxon>
        <taxon>Phaeodactylaceae</taxon>
        <taxon>Phaeodactylum</taxon>
    </lineage>
</organism>